<keyword evidence="3 5" id="KW-1133">Transmembrane helix</keyword>
<feature type="transmembrane region" description="Helical" evidence="5">
    <location>
        <begin position="134"/>
        <end position="153"/>
    </location>
</feature>
<sequence>MAVTTDILLTYKGPRQVLARLLSAGPREDRLVALAMGSCVIMFIAQLPRLARIAHMTDQDLNALMGGSLLALVFVLPLILYSLAFVFHLIARALGGKGHGFQSRVALFWAMMAASPLMLLNGLVAGFIGDGPALSAVGGLWFGAVLWFLGTGLHEAYWRRQQ</sequence>
<dbReference type="Proteomes" id="UP000444174">
    <property type="component" value="Unassembled WGS sequence"/>
</dbReference>
<gene>
    <name evidence="7" type="ORF">GFB49_01350</name>
</gene>
<reference evidence="7 8" key="1">
    <citation type="submission" date="2019-10" db="EMBL/GenBank/DDBJ databases">
        <title>Epibacterium sp. nov., isolated from seawater.</title>
        <authorList>
            <person name="Zhang X."/>
            <person name="Li N."/>
        </authorList>
    </citation>
    <scope>NUCLEOTIDE SEQUENCE [LARGE SCALE GENOMIC DNA]</scope>
    <source>
        <strain evidence="7 8">SM1979</strain>
    </source>
</reference>
<accession>A0A843Y7E4</accession>
<keyword evidence="2 5" id="KW-0812">Transmembrane</keyword>
<keyword evidence="4 5" id="KW-0472">Membrane</keyword>
<dbReference type="RefSeq" id="WP_153214004.1">
    <property type="nucleotide sequence ID" value="NZ_WIBF01000001.1"/>
</dbReference>
<organism evidence="7 8">
    <name type="scientific">Tritonibacter litoralis</name>
    <dbReference type="NCBI Taxonomy" id="2662264"/>
    <lineage>
        <taxon>Bacteria</taxon>
        <taxon>Pseudomonadati</taxon>
        <taxon>Pseudomonadota</taxon>
        <taxon>Alphaproteobacteria</taxon>
        <taxon>Rhodobacterales</taxon>
        <taxon>Paracoccaceae</taxon>
        <taxon>Tritonibacter</taxon>
    </lineage>
</organism>
<keyword evidence="8" id="KW-1185">Reference proteome</keyword>
<comment type="subcellular location">
    <subcellularLocation>
        <location evidence="1">Membrane</location>
        <topology evidence="1">Multi-pass membrane protein</topology>
    </subcellularLocation>
</comment>
<dbReference type="EMBL" id="WIBF01000001">
    <property type="protein sequence ID" value="MQQ07090.1"/>
    <property type="molecule type" value="Genomic_DNA"/>
</dbReference>
<dbReference type="Pfam" id="PF04893">
    <property type="entry name" value="Yip1"/>
    <property type="match status" value="1"/>
</dbReference>
<evidence type="ECO:0000313" key="7">
    <source>
        <dbReference type="EMBL" id="MQQ07090.1"/>
    </source>
</evidence>
<feature type="transmembrane region" description="Helical" evidence="5">
    <location>
        <begin position="106"/>
        <end position="128"/>
    </location>
</feature>
<evidence type="ECO:0000256" key="5">
    <source>
        <dbReference type="SAM" id="Phobius"/>
    </source>
</evidence>
<evidence type="ECO:0000256" key="4">
    <source>
        <dbReference type="ARBA" id="ARBA00023136"/>
    </source>
</evidence>
<protein>
    <submittedName>
        <fullName evidence="7">YIP1 family protein</fullName>
    </submittedName>
</protein>
<evidence type="ECO:0000313" key="8">
    <source>
        <dbReference type="Proteomes" id="UP000444174"/>
    </source>
</evidence>
<feature type="transmembrane region" description="Helical" evidence="5">
    <location>
        <begin position="31"/>
        <end position="49"/>
    </location>
</feature>
<name>A0A843Y7E4_9RHOB</name>
<evidence type="ECO:0000259" key="6">
    <source>
        <dbReference type="Pfam" id="PF04893"/>
    </source>
</evidence>
<dbReference type="InterPro" id="IPR006977">
    <property type="entry name" value="Yip1_dom"/>
</dbReference>
<evidence type="ECO:0000256" key="1">
    <source>
        <dbReference type="ARBA" id="ARBA00004141"/>
    </source>
</evidence>
<dbReference type="GO" id="GO:0016020">
    <property type="term" value="C:membrane"/>
    <property type="evidence" value="ECO:0007669"/>
    <property type="project" value="UniProtKB-SubCell"/>
</dbReference>
<feature type="transmembrane region" description="Helical" evidence="5">
    <location>
        <begin position="69"/>
        <end position="94"/>
    </location>
</feature>
<evidence type="ECO:0000256" key="3">
    <source>
        <dbReference type="ARBA" id="ARBA00022989"/>
    </source>
</evidence>
<proteinExistence type="predicted"/>
<evidence type="ECO:0000256" key="2">
    <source>
        <dbReference type="ARBA" id="ARBA00022692"/>
    </source>
</evidence>
<comment type="caution">
    <text evidence="7">The sequence shown here is derived from an EMBL/GenBank/DDBJ whole genome shotgun (WGS) entry which is preliminary data.</text>
</comment>
<dbReference type="AlphaFoldDB" id="A0A843Y7E4"/>
<feature type="domain" description="Yip1" evidence="6">
    <location>
        <begin position="15"/>
        <end position="154"/>
    </location>
</feature>